<accession>A0A2T0LD97</accession>
<evidence type="ECO:0000256" key="1">
    <source>
        <dbReference type="SAM" id="Phobius"/>
    </source>
</evidence>
<keyword evidence="1" id="KW-0812">Transmembrane</keyword>
<keyword evidence="1" id="KW-0472">Membrane</keyword>
<keyword evidence="1" id="KW-1133">Transmembrane helix</keyword>
<feature type="transmembrane region" description="Helical" evidence="1">
    <location>
        <begin position="12"/>
        <end position="34"/>
    </location>
</feature>
<sequence>MSWSGKNRWKSAALYTAVAVNFMLTALILVRHYWAPPVEVPSMARPEAPSYRSEYLEQYEGSSVHGGWKVDHYRQIEVITDEDGHVVKERPTQEMTHIRYWIGE</sequence>
<dbReference type="OrthoDB" id="2991037at2"/>
<organism evidence="2 3">
    <name type="scientific">Planifilum fimeticola</name>
    <dbReference type="NCBI Taxonomy" id="201975"/>
    <lineage>
        <taxon>Bacteria</taxon>
        <taxon>Bacillati</taxon>
        <taxon>Bacillota</taxon>
        <taxon>Bacilli</taxon>
        <taxon>Bacillales</taxon>
        <taxon>Thermoactinomycetaceae</taxon>
        <taxon>Planifilum</taxon>
    </lineage>
</organism>
<keyword evidence="3" id="KW-1185">Reference proteome</keyword>
<comment type="caution">
    <text evidence="2">The sequence shown here is derived from an EMBL/GenBank/DDBJ whole genome shotgun (WGS) entry which is preliminary data.</text>
</comment>
<dbReference type="Proteomes" id="UP000237797">
    <property type="component" value="Unassembled WGS sequence"/>
</dbReference>
<evidence type="ECO:0000313" key="2">
    <source>
        <dbReference type="EMBL" id="PRX40036.1"/>
    </source>
</evidence>
<protein>
    <submittedName>
        <fullName evidence="2">Uncharacterized protein</fullName>
    </submittedName>
</protein>
<reference evidence="2 3" key="1">
    <citation type="submission" date="2018-03" db="EMBL/GenBank/DDBJ databases">
        <title>Genomic Encyclopedia of Archaeal and Bacterial Type Strains, Phase II (KMG-II): from individual species to whole genera.</title>
        <authorList>
            <person name="Goeker M."/>
        </authorList>
    </citation>
    <scope>NUCLEOTIDE SEQUENCE [LARGE SCALE GENOMIC DNA]</scope>
    <source>
        <strain evidence="2 3">DSM 44946</strain>
    </source>
</reference>
<name>A0A2T0LD97_9BACL</name>
<dbReference type="RefSeq" id="WP_106345573.1">
    <property type="nucleotide sequence ID" value="NZ_PVNE01000017.1"/>
</dbReference>
<dbReference type="EMBL" id="PVNE01000017">
    <property type="protein sequence ID" value="PRX40036.1"/>
    <property type="molecule type" value="Genomic_DNA"/>
</dbReference>
<evidence type="ECO:0000313" key="3">
    <source>
        <dbReference type="Proteomes" id="UP000237797"/>
    </source>
</evidence>
<gene>
    <name evidence="2" type="ORF">CLV97_11719</name>
</gene>
<dbReference type="AlphaFoldDB" id="A0A2T0LD97"/>
<proteinExistence type="predicted"/>